<comment type="similarity">
    <text evidence="3">Belongs to the DOP1 family.</text>
</comment>
<reference evidence="6" key="1">
    <citation type="submission" date="2016-11" db="UniProtKB">
        <authorList>
            <consortium name="WormBaseParasite"/>
        </authorList>
    </citation>
    <scope>IDENTIFICATION</scope>
</reference>
<keyword evidence="2" id="KW-0653">Protein transport</keyword>
<keyword evidence="5" id="KW-1185">Reference proteome</keyword>
<feature type="domain" description="DOP1 N-terminal" evidence="4">
    <location>
        <begin position="55"/>
        <end position="339"/>
    </location>
</feature>
<proteinExistence type="inferred from homology"/>
<dbReference type="GO" id="GO:0015031">
    <property type="term" value="P:protein transport"/>
    <property type="evidence" value="ECO:0007669"/>
    <property type="project" value="UniProtKB-KW"/>
</dbReference>
<dbReference type="GO" id="GO:0005802">
    <property type="term" value="C:trans-Golgi network"/>
    <property type="evidence" value="ECO:0007669"/>
    <property type="project" value="TreeGrafter"/>
</dbReference>
<dbReference type="PANTHER" id="PTHR14042">
    <property type="entry name" value="DOPEY-RELATED"/>
    <property type="match status" value="1"/>
</dbReference>
<evidence type="ECO:0000256" key="2">
    <source>
        <dbReference type="ARBA" id="ARBA00022927"/>
    </source>
</evidence>
<organism evidence="5 6">
    <name type="scientific">Heterorhabditis bacteriophora</name>
    <name type="common">Entomopathogenic nematode worm</name>
    <dbReference type="NCBI Taxonomy" id="37862"/>
    <lineage>
        <taxon>Eukaryota</taxon>
        <taxon>Metazoa</taxon>
        <taxon>Ecdysozoa</taxon>
        <taxon>Nematoda</taxon>
        <taxon>Chromadorea</taxon>
        <taxon>Rhabditida</taxon>
        <taxon>Rhabditina</taxon>
        <taxon>Rhabditomorpha</taxon>
        <taxon>Strongyloidea</taxon>
        <taxon>Heterorhabditidae</taxon>
        <taxon>Heterorhabditis</taxon>
    </lineage>
</organism>
<dbReference type="AlphaFoldDB" id="A0A1I7XQT0"/>
<dbReference type="GO" id="GO:0005829">
    <property type="term" value="C:cytosol"/>
    <property type="evidence" value="ECO:0007669"/>
    <property type="project" value="GOC"/>
</dbReference>
<evidence type="ECO:0000313" key="6">
    <source>
        <dbReference type="WBParaSite" id="Hba_20092"/>
    </source>
</evidence>
<protein>
    <submittedName>
        <fullName evidence="6">Dopey_N domain-containing protein</fullName>
    </submittedName>
</protein>
<dbReference type="InterPro" id="IPR007249">
    <property type="entry name" value="DOP1_N"/>
</dbReference>
<evidence type="ECO:0000256" key="3">
    <source>
        <dbReference type="ARBA" id="ARBA00046326"/>
    </source>
</evidence>
<dbReference type="PANTHER" id="PTHR14042:SF24">
    <property type="entry name" value="PROTEIN DOPEY-1 HOMOLOG"/>
    <property type="match status" value="1"/>
</dbReference>
<sequence length="675" mass="75086">MQNIVRSSHAEALSDFRLQSSMMVGKKVRDFLMASSSGGGASGDGSLPNPLHNTSKYKAYAQAVDRALKTFENPNEWADLISALAKLAKVFQSNSKFGDIPKPVTVAKRLSQCLHPALPMGVHLKALETYRQIFDILGPLSLPKLLYLFAVGLFPLMDHCGIKVKSELFNIFEQYLLPLGQHLRPALPGFLAGVLLGLEEGTEFYERSLAVLDRVSDGVGACSFFACLWQAVLRSPSVRLPAMLYVNAKFDKSRPLDDQIAIVGDHVNHMVAALCATADDSGSPLVQRHLLDFLCSAFPLDSKNLNRENFVQLIRRCLFVVLRRDMSLNRRLYTWLMNPTGGAVAVSGIPVGDDRIESTFFHNHVFPLIIDALDEYLRLDIIDIPQVTANAWAHGWGDKKQYILAKQEGTSLTDKKDIESSIDRGPIYLPLNLNSSSSGTRLNAVEVVIEQKRIKERRIDEVSKTFNLLLSSLETGFLYEFLGDWFERLAGEVEPSTEQITKFAEVVLFCLDVCNMDSESVIRSRFLPKLLRRLLRGLSNEDRLDSIQRTAILNVIDVCSRLLTEISQRGAMEADVVSCGEALDTASVSSPKKIINRGVIDEDQSLMESCLSECLSLLSSVCHLYCSSRNDSRLPLLSSVCTLLAQFAEYPIYCLALETQINSGLPNWLDELLQV</sequence>
<accession>A0A1I7XQT0</accession>
<name>A0A1I7XQT0_HETBA</name>
<evidence type="ECO:0000259" key="4">
    <source>
        <dbReference type="Pfam" id="PF04118"/>
    </source>
</evidence>
<dbReference type="Proteomes" id="UP000095283">
    <property type="component" value="Unplaced"/>
</dbReference>
<keyword evidence="1" id="KW-0813">Transport</keyword>
<dbReference type="WBParaSite" id="Hba_20092">
    <property type="protein sequence ID" value="Hba_20092"/>
    <property type="gene ID" value="Hba_20092"/>
</dbReference>
<dbReference type="GO" id="GO:0005768">
    <property type="term" value="C:endosome"/>
    <property type="evidence" value="ECO:0007669"/>
    <property type="project" value="TreeGrafter"/>
</dbReference>
<dbReference type="GO" id="GO:0006895">
    <property type="term" value="P:Golgi to endosome transport"/>
    <property type="evidence" value="ECO:0007669"/>
    <property type="project" value="InterPro"/>
</dbReference>
<evidence type="ECO:0000256" key="1">
    <source>
        <dbReference type="ARBA" id="ARBA00022448"/>
    </source>
</evidence>
<dbReference type="Pfam" id="PF04118">
    <property type="entry name" value="Dopey_N"/>
    <property type="match status" value="1"/>
</dbReference>
<dbReference type="InterPro" id="IPR040314">
    <property type="entry name" value="DOP1"/>
</dbReference>
<evidence type="ECO:0000313" key="5">
    <source>
        <dbReference type="Proteomes" id="UP000095283"/>
    </source>
</evidence>